<dbReference type="InterPro" id="IPR013785">
    <property type="entry name" value="Aldolase_TIM"/>
</dbReference>
<protein>
    <recommendedName>
        <fullName evidence="9 11">1-(5-phosphoribosyl)-5-[(5-phosphoribosylamino)methylideneamino] imidazole-4-carboxamide isomerase</fullName>
        <ecNumber evidence="9 11">5.3.1.16</ecNumber>
    </recommendedName>
    <alternativeName>
        <fullName evidence="9">Phosphoribosylformimino-5-aminoimidazole carboxamide ribotide isomerase</fullName>
    </alternativeName>
</protein>
<evidence type="ECO:0000256" key="2">
    <source>
        <dbReference type="ARBA" id="ARBA00004496"/>
    </source>
</evidence>
<evidence type="ECO:0000256" key="5">
    <source>
        <dbReference type="ARBA" id="ARBA00022490"/>
    </source>
</evidence>
<dbReference type="STRING" id="1817867.A3F83_15520"/>
<feature type="active site" description="Proton acceptor" evidence="9">
    <location>
        <position position="8"/>
    </location>
</feature>
<keyword evidence="6 9" id="KW-0028">Amino-acid biosynthesis</keyword>
<evidence type="ECO:0000256" key="6">
    <source>
        <dbReference type="ARBA" id="ARBA00022605"/>
    </source>
</evidence>
<name>A0A1F5YZ62_9BACT</name>
<keyword evidence="8 9" id="KW-0413">Isomerase</keyword>
<comment type="pathway">
    <text evidence="3 9 11">Amino-acid biosynthesis; L-histidine biosynthesis; L-histidine from 5-phospho-alpha-D-ribose 1-diphosphate: step 4/9.</text>
</comment>
<comment type="caution">
    <text evidence="12">The sequence shown here is derived from an EMBL/GenBank/DDBJ whole genome shotgun (WGS) entry which is preliminary data.</text>
</comment>
<evidence type="ECO:0000256" key="10">
    <source>
        <dbReference type="RuleBase" id="RU003657"/>
    </source>
</evidence>
<dbReference type="GO" id="GO:0005737">
    <property type="term" value="C:cytoplasm"/>
    <property type="evidence" value="ECO:0007669"/>
    <property type="project" value="UniProtKB-SubCell"/>
</dbReference>
<gene>
    <name evidence="9" type="primary">hisA</name>
    <name evidence="12" type="ORF">A3F83_15520</name>
</gene>
<dbReference type="GO" id="GO:0000105">
    <property type="term" value="P:L-histidine biosynthetic process"/>
    <property type="evidence" value="ECO:0007669"/>
    <property type="project" value="UniProtKB-UniRule"/>
</dbReference>
<dbReference type="InterPro" id="IPR044524">
    <property type="entry name" value="Isoase_HisA-like"/>
</dbReference>
<dbReference type="PANTHER" id="PTHR43090:SF2">
    <property type="entry name" value="1-(5-PHOSPHORIBOSYL)-5-[(5-PHOSPHORIBOSYLAMINO)METHYLIDENEAMINO] IMIDAZOLE-4-CARBOXAMIDE ISOMERASE"/>
    <property type="match status" value="1"/>
</dbReference>
<dbReference type="Pfam" id="PF00977">
    <property type="entry name" value="His_biosynth"/>
    <property type="match status" value="1"/>
</dbReference>
<sequence length="246" mass="25856">MLVIPAVDLLGGQAVRLRQGKKTEQTTYFADPVEPARLFAGAGATLLHVVDLDGAFEGESRNSPSVRRIVEAAGPTVKVELGGGIRSLEAIERSLALGVIRVILGTAALTDPGLLTEALKRFGSEKIVAGVDAVDGKVAIRGWEQQTATPALELAGQLARLGLQRIIYTDISTDGMLGGPNLEALKKICSVGLKVIASGGIAEMEHVREMARLEGLGVEGMIIGKALYEGRIDLRAAIEAAAEKQK</sequence>
<dbReference type="InterPro" id="IPR006063">
    <property type="entry name" value="HisA_bact_arch"/>
</dbReference>
<dbReference type="GO" id="GO:0003949">
    <property type="term" value="F:1-(5-phosphoribosyl)-5-[(5-phosphoribosylamino)methylideneamino]imidazole-4-carboxamide isomerase activity"/>
    <property type="evidence" value="ECO:0007669"/>
    <property type="project" value="UniProtKB-UniRule"/>
</dbReference>
<dbReference type="GO" id="GO:0000162">
    <property type="term" value="P:L-tryptophan biosynthetic process"/>
    <property type="evidence" value="ECO:0007669"/>
    <property type="project" value="TreeGrafter"/>
</dbReference>
<dbReference type="EC" id="5.3.1.16" evidence="9 11"/>
<dbReference type="HAMAP" id="MF_01014">
    <property type="entry name" value="HisA"/>
    <property type="match status" value="1"/>
</dbReference>
<evidence type="ECO:0000313" key="13">
    <source>
        <dbReference type="Proteomes" id="UP000179129"/>
    </source>
</evidence>
<evidence type="ECO:0000256" key="8">
    <source>
        <dbReference type="ARBA" id="ARBA00023235"/>
    </source>
</evidence>
<dbReference type="FunFam" id="3.20.20.70:FF:000009">
    <property type="entry name" value="1-(5-phosphoribosyl)-5-[(5-phosphoribosylamino)methylideneamino] imidazole-4-carboxamide isomerase"/>
    <property type="match status" value="1"/>
</dbReference>
<keyword evidence="7 9" id="KW-0368">Histidine biosynthesis</keyword>
<evidence type="ECO:0000256" key="7">
    <source>
        <dbReference type="ARBA" id="ARBA00023102"/>
    </source>
</evidence>
<evidence type="ECO:0000256" key="1">
    <source>
        <dbReference type="ARBA" id="ARBA00000901"/>
    </source>
</evidence>
<dbReference type="Gene3D" id="3.20.20.70">
    <property type="entry name" value="Aldolase class I"/>
    <property type="match status" value="1"/>
</dbReference>
<evidence type="ECO:0000256" key="3">
    <source>
        <dbReference type="ARBA" id="ARBA00005133"/>
    </source>
</evidence>
<comment type="catalytic activity">
    <reaction evidence="1 9 11">
        <text>1-(5-phospho-beta-D-ribosyl)-5-[(5-phospho-beta-D-ribosylamino)methylideneamino]imidazole-4-carboxamide = 5-[(5-phospho-1-deoxy-D-ribulos-1-ylimino)methylamino]-1-(5-phospho-beta-D-ribosyl)imidazole-4-carboxamide</text>
        <dbReference type="Rhea" id="RHEA:15469"/>
        <dbReference type="ChEBI" id="CHEBI:58435"/>
        <dbReference type="ChEBI" id="CHEBI:58525"/>
        <dbReference type="EC" id="5.3.1.16"/>
    </reaction>
</comment>
<comment type="similarity">
    <text evidence="4 9 10">Belongs to the HisA/HisF family.</text>
</comment>
<dbReference type="CDD" id="cd04732">
    <property type="entry name" value="HisA"/>
    <property type="match status" value="1"/>
</dbReference>
<dbReference type="UniPathway" id="UPA00031">
    <property type="reaction ID" value="UER00009"/>
</dbReference>
<organism evidence="12 13">
    <name type="scientific">Candidatus Glassbacteria bacterium RIFCSPLOWO2_12_FULL_58_11</name>
    <dbReference type="NCBI Taxonomy" id="1817867"/>
    <lineage>
        <taxon>Bacteria</taxon>
        <taxon>Candidatus Glassiibacteriota</taxon>
    </lineage>
</organism>
<dbReference type="NCBIfam" id="TIGR00007">
    <property type="entry name" value="1-(5-phosphoribosyl)-5-[(5-phosphoribosylamino)methylideneamino]imidazole-4-carboxamide isomerase"/>
    <property type="match status" value="1"/>
</dbReference>
<dbReference type="InterPro" id="IPR011060">
    <property type="entry name" value="RibuloseP-bd_barrel"/>
</dbReference>
<proteinExistence type="inferred from homology"/>
<comment type="subcellular location">
    <subcellularLocation>
        <location evidence="2 9 11">Cytoplasm</location>
    </subcellularLocation>
</comment>
<evidence type="ECO:0000313" key="12">
    <source>
        <dbReference type="EMBL" id="OGG05405.1"/>
    </source>
</evidence>
<dbReference type="PANTHER" id="PTHR43090">
    <property type="entry name" value="1-(5-PHOSPHORIBOSYL)-5-[(5-PHOSPHORIBOSYLAMINO)METHYLIDENEAMINO] IMIDAZOLE-4-CARBOXAMIDE ISOMERASE"/>
    <property type="match status" value="1"/>
</dbReference>
<evidence type="ECO:0000256" key="4">
    <source>
        <dbReference type="ARBA" id="ARBA00009667"/>
    </source>
</evidence>
<dbReference type="InterPro" id="IPR023016">
    <property type="entry name" value="HisA/PriA"/>
</dbReference>
<reference evidence="12 13" key="1">
    <citation type="journal article" date="2016" name="Nat. Commun.">
        <title>Thousands of microbial genomes shed light on interconnected biogeochemical processes in an aquifer system.</title>
        <authorList>
            <person name="Anantharaman K."/>
            <person name="Brown C.T."/>
            <person name="Hug L.A."/>
            <person name="Sharon I."/>
            <person name="Castelle C.J."/>
            <person name="Probst A.J."/>
            <person name="Thomas B.C."/>
            <person name="Singh A."/>
            <person name="Wilkins M.J."/>
            <person name="Karaoz U."/>
            <person name="Brodie E.L."/>
            <person name="Williams K.H."/>
            <person name="Hubbard S.S."/>
            <person name="Banfield J.F."/>
        </authorList>
    </citation>
    <scope>NUCLEOTIDE SEQUENCE [LARGE SCALE GENOMIC DNA]</scope>
</reference>
<evidence type="ECO:0000256" key="9">
    <source>
        <dbReference type="HAMAP-Rule" id="MF_01014"/>
    </source>
</evidence>
<evidence type="ECO:0000256" key="11">
    <source>
        <dbReference type="RuleBase" id="RU003658"/>
    </source>
</evidence>
<dbReference type="EMBL" id="MFIX01000056">
    <property type="protein sequence ID" value="OGG05405.1"/>
    <property type="molecule type" value="Genomic_DNA"/>
</dbReference>
<dbReference type="InterPro" id="IPR006062">
    <property type="entry name" value="His_biosynth"/>
</dbReference>
<accession>A0A1F5YZ62</accession>
<dbReference type="AlphaFoldDB" id="A0A1F5YZ62"/>
<dbReference type="Proteomes" id="UP000179129">
    <property type="component" value="Unassembled WGS sequence"/>
</dbReference>
<keyword evidence="5 9" id="KW-0963">Cytoplasm</keyword>
<feature type="active site" description="Proton donor" evidence="9">
    <location>
        <position position="132"/>
    </location>
</feature>
<dbReference type="SUPFAM" id="SSF51366">
    <property type="entry name" value="Ribulose-phoshate binding barrel"/>
    <property type="match status" value="1"/>
</dbReference>